<keyword evidence="4" id="KW-0547">Nucleotide-binding</keyword>
<dbReference type="InterPro" id="IPR051029">
    <property type="entry name" value="mRNA_Capping_Enz/RNA_Phosphat"/>
</dbReference>
<keyword evidence="2" id="KW-0808">Transferase</keyword>
<dbReference type="SUPFAM" id="SSF50249">
    <property type="entry name" value="Nucleic acid-binding proteins"/>
    <property type="match status" value="1"/>
</dbReference>
<dbReference type="InterPro" id="IPR037009">
    <property type="entry name" value="mRNA_triPase_Cet1_sf"/>
</dbReference>
<dbReference type="GO" id="GO:0005525">
    <property type="term" value="F:GTP binding"/>
    <property type="evidence" value="ECO:0007669"/>
    <property type="project" value="UniProtKB-KW"/>
</dbReference>
<evidence type="ECO:0000256" key="9">
    <source>
        <dbReference type="ARBA" id="ARBA00047740"/>
    </source>
</evidence>
<dbReference type="GO" id="GO:0004484">
    <property type="term" value="F:mRNA guanylyltransferase activity"/>
    <property type="evidence" value="ECO:0007669"/>
    <property type="project" value="UniProtKB-EC"/>
</dbReference>
<feature type="domain" description="mRNA capping enzyme adenylation" evidence="11">
    <location>
        <begin position="44"/>
        <end position="214"/>
    </location>
</feature>
<reference evidence="13" key="1">
    <citation type="journal article" date="2020" name="Nature">
        <title>Giant virus diversity and host interactions through global metagenomics.</title>
        <authorList>
            <person name="Schulz F."/>
            <person name="Roux S."/>
            <person name="Paez-Espino D."/>
            <person name="Jungbluth S."/>
            <person name="Walsh D.A."/>
            <person name="Denef V.J."/>
            <person name="McMahon K.D."/>
            <person name="Konstantinidis K.T."/>
            <person name="Eloe-Fadrosh E.A."/>
            <person name="Kyrpides N.C."/>
            <person name="Woyke T."/>
        </authorList>
    </citation>
    <scope>NUCLEOTIDE SEQUENCE</scope>
    <source>
        <strain evidence="13">GVMAG-M-3300021343-4</strain>
    </source>
</reference>
<dbReference type="InterPro" id="IPR012340">
    <property type="entry name" value="NA-bd_OB-fold"/>
</dbReference>
<dbReference type="InterPro" id="IPR001339">
    <property type="entry name" value="mRNA_cap_enzyme_adenylation"/>
</dbReference>
<evidence type="ECO:0000259" key="12">
    <source>
        <dbReference type="Pfam" id="PF03919"/>
    </source>
</evidence>
<keyword evidence="5" id="KW-0378">Hydrolase</keyword>
<keyword evidence="6" id="KW-0506">mRNA capping</keyword>
<accession>A0A6C0CJ15</accession>
<dbReference type="GO" id="GO:0140818">
    <property type="term" value="F:mRNA 5'-triphosphate monophosphatase activity"/>
    <property type="evidence" value="ECO:0007669"/>
    <property type="project" value="UniProtKB-EC"/>
</dbReference>
<dbReference type="GO" id="GO:0004651">
    <property type="term" value="F:polynucleotide 5'-phosphatase activity"/>
    <property type="evidence" value="ECO:0007669"/>
    <property type="project" value="InterPro"/>
</dbReference>
<dbReference type="GO" id="GO:0005524">
    <property type="term" value="F:ATP binding"/>
    <property type="evidence" value="ECO:0007669"/>
    <property type="project" value="InterPro"/>
</dbReference>
<dbReference type="Pfam" id="PF03919">
    <property type="entry name" value="mRNA_cap_C"/>
    <property type="match status" value="1"/>
</dbReference>
<dbReference type="EMBL" id="MN739437">
    <property type="protein sequence ID" value="QHT04756.1"/>
    <property type="molecule type" value="Genomic_DNA"/>
</dbReference>
<keyword evidence="1" id="KW-0507">mRNA processing</keyword>
<evidence type="ECO:0000259" key="11">
    <source>
        <dbReference type="Pfam" id="PF01331"/>
    </source>
</evidence>
<evidence type="ECO:0000256" key="8">
    <source>
        <dbReference type="ARBA" id="ARBA00044624"/>
    </source>
</evidence>
<feature type="domain" description="mRNA capping enzyme C-terminal" evidence="12">
    <location>
        <begin position="242"/>
        <end position="316"/>
    </location>
</feature>
<evidence type="ECO:0000313" key="13">
    <source>
        <dbReference type="EMBL" id="QHT04756.1"/>
    </source>
</evidence>
<dbReference type="AlphaFoldDB" id="A0A6C0CJ15"/>
<name>A0A6C0CJ15_9ZZZZ</name>
<evidence type="ECO:0000256" key="2">
    <source>
        <dbReference type="ARBA" id="ARBA00022679"/>
    </source>
</evidence>
<evidence type="ECO:0000256" key="10">
    <source>
        <dbReference type="SAM" id="MobiDB-lite"/>
    </source>
</evidence>
<evidence type="ECO:0000256" key="4">
    <source>
        <dbReference type="ARBA" id="ARBA00022741"/>
    </source>
</evidence>
<dbReference type="Gene3D" id="3.20.100.10">
    <property type="entry name" value="mRNA triphosphatase Cet1-like"/>
    <property type="match status" value="1"/>
</dbReference>
<keyword evidence="7" id="KW-0342">GTP-binding</keyword>
<evidence type="ECO:0000256" key="5">
    <source>
        <dbReference type="ARBA" id="ARBA00022801"/>
    </source>
</evidence>
<dbReference type="SUPFAM" id="SSF56091">
    <property type="entry name" value="DNA ligase/mRNA capping enzyme, catalytic domain"/>
    <property type="match status" value="1"/>
</dbReference>
<dbReference type="PANTHER" id="PTHR10367:SF17">
    <property type="entry name" value="MRNA-CAPPING ENZYME"/>
    <property type="match status" value="1"/>
</dbReference>
<evidence type="ECO:0000256" key="3">
    <source>
        <dbReference type="ARBA" id="ARBA00022695"/>
    </source>
</evidence>
<feature type="region of interest" description="Disordered" evidence="10">
    <location>
        <begin position="327"/>
        <end position="364"/>
    </location>
</feature>
<proteinExistence type="predicted"/>
<comment type="catalytic activity">
    <reaction evidence="9">
        <text>a 5'-end triphospho-ribonucleoside in mRNA + H2O = a 5'-end diphospho-ribonucleoside in mRNA + phosphate + H(+)</text>
        <dbReference type="Rhea" id="RHEA:67004"/>
        <dbReference type="Rhea" id="RHEA-COMP:17164"/>
        <dbReference type="Rhea" id="RHEA-COMP:17165"/>
        <dbReference type="ChEBI" id="CHEBI:15377"/>
        <dbReference type="ChEBI" id="CHEBI:15378"/>
        <dbReference type="ChEBI" id="CHEBI:43474"/>
        <dbReference type="ChEBI" id="CHEBI:167616"/>
        <dbReference type="ChEBI" id="CHEBI:167618"/>
        <dbReference type="EC" id="3.6.1.74"/>
    </reaction>
    <physiologicalReaction direction="left-to-right" evidence="9">
        <dbReference type="Rhea" id="RHEA:67005"/>
    </physiologicalReaction>
</comment>
<evidence type="ECO:0000256" key="6">
    <source>
        <dbReference type="ARBA" id="ARBA00023042"/>
    </source>
</evidence>
<keyword evidence="3" id="KW-0548">Nucleotidyltransferase</keyword>
<dbReference type="Gene3D" id="3.30.470.30">
    <property type="entry name" value="DNA ligase/mRNA capping enzyme"/>
    <property type="match status" value="1"/>
</dbReference>
<dbReference type="InterPro" id="IPR033469">
    <property type="entry name" value="CYTH-like_dom_sf"/>
</dbReference>
<dbReference type="Gene3D" id="2.40.50.140">
    <property type="entry name" value="Nucleic acid-binding proteins"/>
    <property type="match status" value="1"/>
</dbReference>
<feature type="compositionally biased region" description="Basic and acidic residues" evidence="10">
    <location>
        <begin position="327"/>
        <end position="359"/>
    </location>
</feature>
<organism evidence="13">
    <name type="scientific">viral metagenome</name>
    <dbReference type="NCBI Taxonomy" id="1070528"/>
    <lineage>
        <taxon>unclassified sequences</taxon>
        <taxon>metagenomes</taxon>
        <taxon>organismal metagenomes</taxon>
    </lineage>
</organism>
<dbReference type="PANTHER" id="PTHR10367">
    <property type="entry name" value="MRNA-CAPPING ENZYME"/>
    <property type="match status" value="1"/>
</dbReference>
<dbReference type="GO" id="GO:0006370">
    <property type="term" value="P:7-methylguanosine mRNA capping"/>
    <property type="evidence" value="ECO:0007669"/>
    <property type="project" value="UniProtKB-KW"/>
</dbReference>
<sequence length="608" mass="70476">MKFPVHALETIELTEDSEKKEIIDIMNSLGGLREQETPRFMWPQPASITAESSLKLFDTEYMVSHKPDGYRYVLMCIDIQGTKLSFFIDRKLHIFSVDLPIAGDDVHRGSIFDGELVQSHDGEWSFLIFDVMAFGGRCVTKKNFLERIYCAKKVSMKCSPDYPLLIGYKHFEPFYNLRNLVHNTHLTHDIDGFVFISVRNPVKLNTDWDMLKVKPLTKNSIDFQVKKQGRNYVMYIGNRDAEDGLEEYKIVKPARKFLRELDYKSGQPVIVECLYDLKTNDFEPHSHRIDKHQPNSVMTLNGTLKTIKDNITIEYLVEKSKSAEKWDPRDFTRPAGTRLRDSSKDRPRDLPRERPRERSSTQTTTPFLKFVNEQLPNTLNTFLQEIAKDPSQPFPEMELRIGSIPAKTGKFNAQIPSFIFYKVKNLFSQHLPPGLYMEDSNMVDYFDGPTRYTEFVYSDSSPREIYKTQKKTHSNTTYNLTRQDLFRTVCRISCAAETSEPSSPEELAAANIRYTRKKERTSFKSEDLSRGGFSIDFTKVITKTDQPPIYEIEIEYIPDPLGSPSNPKYIAEMFMRYSCMLIRMINETYQKHPLPPIIPEKTDVATSN</sequence>
<dbReference type="SUPFAM" id="SSF55154">
    <property type="entry name" value="CYTH-like phosphatases"/>
    <property type="match status" value="1"/>
</dbReference>
<evidence type="ECO:0000256" key="7">
    <source>
        <dbReference type="ARBA" id="ARBA00023134"/>
    </source>
</evidence>
<protein>
    <submittedName>
        <fullName evidence="13">Uncharacterized protein</fullName>
    </submittedName>
</protein>
<evidence type="ECO:0000256" key="1">
    <source>
        <dbReference type="ARBA" id="ARBA00022664"/>
    </source>
</evidence>
<comment type="catalytic activity">
    <reaction evidence="8">
        <text>a 5'-end diphospho-ribonucleoside in mRNA + GTP + H(+) = a 5'-end (5'-triphosphoguanosine)-ribonucleoside in mRNA + diphosphate</text>
        <dbReference type="Rhea" id="RHEA:67012"/>
        <dbReference type="Rhea" id="RHEA-COMP:17165"/>
        <dbReference type="Rhea" id="RHEA-COMP:17166"/>
        <dbReference type="ChEBI" id="CHEBI:15378"/>
        <dbReference type="ChEBI" id="CHEBI:33019"/>
        <dbReference type="ChEBI" id="CHEBI:37565"/>
        <dbReference type="ChEBI" id="CHEBI:167616"/>
        <dbReference type="ChEBI" id="CHEBI:167617"/>
        <dbReference type="EC" id="2.7.7.50"/>
    </reaction>
    <physiologicalReaction direction="left-to-right" evidence="8">
        <dbReference type="Rhea" id="RHEA:67013"/>
    </physiologicalReaction>
</comment>
<dbReference type="InterPro" id="IPR013846">
    <property type="entry name" value="mRNA_cap_enzyme_C"/>
</dbReference>
<dbReference type="Pfam" id="PF01331">
    <property type="entry name" value="mRNA_cap_enzyme"/>
    <property type="match status" value="1"/>
</dbReference>